<evidence type="ECO:0000313" key="2">
    <source>
        <dbReference type="EMBL" id="KAK3941800.1"/>
    </source>
</evidence>
<evidence type="ECO:0000259" key="1">
    <source>
        <dbReference type="Pfam" id="PF01931"/>
    </source>
</evidence>
<dbReference type="Pfam" id="PF01931">
    <property type="entry name" value="NTPase_I-T"/>
    <property type="match status" value="1"/>
</dbReference>
<dbReference type="AlphaFoldDB" id="A0AAN6N9T0"/>
<dbReference type="Proteomes" id="UP001303473">
    <property type="component" value="Unassembled WGS sequence"/>
</dbReference>
<sequence length="233" mass="26031">MASKNPTWATEMVVPAPDITNLEIPNIPEFPHALAPKGDATKVLVVIPTENKNKKDLIEQVFDQNKPEDLELHYETFKAESDVGEQPYDLQTGLEGASNRIKNAQNMLAPEKAAAATTVILASIENYIQYHGKDGRPMQRPIDYGMIVMHNVSTKKTVVRITQGVTLPLVYVEEARKRGFEDVGQQLHGCVTVGQVLKERDSSLDKANWHLVLAGKSRYDLLREAMLGMEIPW</sequence>
<dbReference type="InterPro" id="IPR026533">
    <property type="entry name" value="NTPase/PRRC1"/>
</dbReference>
<reference evidence="3" key="1">
    <citation type="journal article" date="2023" name="Mol. Phylogenet. Evol.">
        <title>Genome-scale phylogeny and comparative genomics of the fungal order Sordariales.</title>
        <authorList>
            <person name="Hensen N."/>
            <person name="Bonometti L."/>
            <person name="Westerberg I."/>
            <person name="Brannstrom I.O."/>
            <person name="Guillou S."/>
            <person name="Cros-Aarteil S."/>
            <person name="Calhoun S."/>
            <person name="Haridas S."/>
            <person name="Kuo A."/>
            <person name="Mondo S."/>
            <person name="Pangilinan J."/>
            <person name="Riley R."/>
            <person name="LaButti K."/>
            <person name="Andreopoulos B."/>
            <person name="Lipzen A."/>
            <person name="Chen C."/>
            <person name="Yan M."/>
            <person name="Daum C."/>
            <person name="Ng V."/>
            <person name="Clum A."/>
            <person name="Steindorff A."/>
            <person name="Ohm R.A."/>
            <person name="Martin F."/>
            <person name="Silar P."/>
            <person name="Natvig D.O."/>
            <person name="Lalanne C."/>
            <person name="Gautier V."/>
            <person name="Ament-Velasquez S.L."/>
            <person name="Kruys A."/>
            <person name="Hutchinson M.I."/>
            <person name="Powell A.J."/>
            <person name="Barry K."/>
            <person name="Miller A.N."/>
            <person name="Grigoriev I.V."/>
            <person name="Debuchy R."/>
            <person name="Gladieux P."/>
            <person name="Hiltunen Thoren M."/>
            <person name="Johannesson H."/>
        </authorList>
    </citation>
    <scope>NUCLEOTIDE SEQUENCE [LARGE SCALE GENOMIC DNA]</scope>
    <source>
        <strain evidence="3">CBS 340.73</strain>
    </source>
</reference>
<comment type="caution">
    <text evidence="2">The sequence shown here is derived from an EMBL/GenBank/DDBJ whole genome shotgun (WGS) entry which is preliminary data.</text>
</comment>
<keyword evidence="3" id="KW-1185">Reference proteome</keyword>
<dbReference type="InterPro" id="IPR029001">
    <property type="entry name" value="ITPase-like_fam"/>
</dbReference>
<gene>
    <name evidence="2" type="ORF">QBC46DRAFT_340113</name>
</gene>
<dbReference type="EMBL" id="MU853779">
    <property type="protein sequence ID" value="KAK3941800.1"/>
    <property type="molecule type" value="Genomic_DNA"/>
</dbReference>
<proteinExistence type="predicted"/>
<feature type="domain" description="Non-canonical purine NTP phosphatase/PRRC1" evidence="1">
    <location>
        <begin position="49"/>
        <end position="109"/>
    </location>
</feature>
<dbReference type="Gene3D" id="3.90.950.10">
    <property type="match status" value="1"/>
</dbReference>
<organism evidence="2 3">
    <name type="scientific">Diplogelasinospora grovesii</name>
    <dbReference type="NCBI Taxonomy" id="303347"/>
    <lineage>
        <taxon>Eukaryota</taxon>
        <taxon>Fungi</taxon>
        <taxon>Dikarya</taxon>
        <taxon>Ascomycota</taxon>
        <taxon>Pezizomycotina</taxon>
        <taxon>Sordariomycetes</taxon>
        <taxon>Sordariomycetidae</taxon>
        <taxon>Sordariales</taxon>
        <taxon>Diplogelasinosporaceae</taxon>
        <taxon>Diplogelasinospora</taxon>
    </lineage>
</organism>
<protein>
    <recommendedName>
        <fullName evidence="1">Non-canonical purine NTP phosphatase/PRRC1 domain-containing protein</fullName>
    </recommendedName>
</protein>
<dbReference type="SUPFAM" id="SSF52972">
    <property type="entry name" value="ITPase-like"/>
    <property type="match status" value="1"/>
</dbReference>
<name>A0AAN6N9T0_9PEZI</name>
<accession>A0AAN6N9T0</accession>
<evidence type="ECO:0000313" key="3">
    <source>
        <dbReference type="Proteomes" id="UP001303473"/>
    </source>
</evidence>